<evidence type="ECO:0000259" key="2">
    <source>
        <dbReference type="Pfam" id="PF17919"/>
    </source>
</evidence>
<protein>
    <recommendedName>
        <fullName evidence="2">Reverse transcriptase/retrotransposon-derived protein RNase H-like domain-containing protein</fullName>
    </recommendedName>
</protein>
<dbReference type="Gene3D" id="3.10.20.370">
    <property type="match status" value="1"/>
</dbReference>
<dbReference type="Pfam" id="PF17919">
    <property type="entry name" value="RT_RNaseH_2"/>
    <property type="match status" value="1"/>
</dbReference>
<gene>
    <name evidence="3" type="ORF">Scaly_1173300</name>
</gene>
<accession>A0AAW2Q347</accession>
<dbReference type="PANTHER" id="PTHR48475:SF2">
    <property type="entry name" value="RIBONUCLEASE H"/>
    <property type="match status" value="1"/>
</dbReference>
<evidence type="ECO:0000313" key="3">
    <source>
        <dbReference type="EMBL" id="KAL0362181.1"/>
    </source>
</evidence>
<reference evidence="3" key="2">
    <citation type="journal article" date="2024" name="Plant">
        <title>Genomic evolution and insights into agronomic trait innovations of Sesamum species.</title>
        <authorList>
            <person name="Miao H."/>
            <person name="Wang L."/>
            <person name="Qu L."/>
            <person name="Liu H."/>
            <person name="Sun Y."/>
            <person name="Le M."/>
            <person name="Wang Q."/>
            <person name="Wei S."/>
            <person name="Zheng Y."/>
            <person name="Lin W."/>
            <person name="Duan Y."/>
            <person name="Cao H."/>
            <person name="Xiong S."/>
            <person name="Wang X."/>
            <person name="Wei L."/>
            <person name="Li C."/>
            <person name="Ma Q."/>
            <person name="Ju M."/>
            <person name="Zhao R."/>
            <person name="Li G."/>
            <person name="Mu C."/>
            <person name="Tian Q."/>
            <person name="Mei H."/>
            <person name="Zhang T."/>
            <person name="Gao T."/>
            <person name="Zhang H."/>
        </authorList>
    </citation>
    <scope>NUCLEOTIDE SEQUENCE</scope>
    <source>
        <strain evidence="3">KEN8</strain>
    </source>
</reference>
<dbReference type="EMBL" id="JACGWM010000007">
    <property type="protein sequence ID" value="KAL0362181.1"/>
    <property type="molecule type" value="Genomic_DNA"/>
</dbReference>
<reference evidence="3" key="1">
    <citation type="submission" date="2020-06" db="EMBL/GenBank/DDBJ databases">
        <authorList>
            <person name="Li T."/>
            <person name="Hu X."/>
            <person name="Zhang T."/>
            <person name="Song X."/>
            <person name="Zhang H."/>
            <person name="Dai N."/>
            <person name="Sheng W."/>
            <person name="Hou X."/>
            <person name="Wei L."/>
        </authorList>
    </citation>
    <scope>NUCLEOTIDE SEQUENCE</scope>
    <source>
        <strain evidence="3">KEN8</strain>
        <tissue evidence="3">Leaf</tissue>
    </source>
</reference>
<feature type="compositionally biased region" description="Basic and acidic residues" evidence="1">
    <location>
        <begin position="113"/>
        <end position="127"/>
    </location>
</feature>
<dbReference type="InterPro" id="IPR043502">
    <property type="entry name" value="DNA/RNA_pol_sf"/>
</dbReference>
<dbReference type="PANTHER" id="PTHR48475">
    <property type="entry name" value="RIBONUCLEASE H"/>
    <property type="match status" value="1"/>
</dbReference>
<comment type="caution">
    <text evidence="3">The sequence shown here is derived from an EMBL/GenBank/DDBJ whole genome shotgun (WGS) entry which is preliminary data.</text>
</comment>
<evidence type="ECO:0000256" key="1">
    <source>
        <dbReference type="SAM" id="MobiDB-lite"/>
    </source>
</evidence>
<proteinExistence type="predicted"/>
<feature type="region of interest" description="Disordered" evidence="1">
    <location>
        <begin position="113"/>
        <end position="144"/>
    </location>
</feature>
<feature type="domain" description="Reverse transcriptase/retrotransposon-derived protein RNase H-like" evidence="2">
    <location>
        <begin position="7"/>
        <end position="99"/>
    </location>
</feature>
<dbReference type="InterPro" id="IPR041577">
    <property type="entry name" value="RT_RNaseH_2"/>
</dbReference>
<name>A0AAW2Q347_9LAMI</name>
<organism evidence="3">
    <name type="scientific">Sesamum calycinum</name>
    <dbReference type="NCBI Taxonomy" id="2727403"/>
    <lineage>
        <taxon>Eukaryota</taxon>
        <taxon>Viridiplantae</taxon>
        <taxon>Streptophyta</taxon>
        <taxon>Embryophyta</taxon>
        <taxon>Tracheophyta</taxon>
        <taxon>Spermatophyta</taxon>
        <taxon>Magnoliopsida</taxon>
        <taxon>eudicotyledons</taxon>
        <taxon>Gunneridae</taxon>
        <taxon>Pentapetalae</taxon>
        <taxon>asterids</taxon>
        <taxon>lamiids</taxon>
        <taxon>Lamiales</taxon>
        <taxon>Pedaliaceae</taxon>
        <taxon>Sesamum</taxon>
    </lineage>
</organism>
<sequence length="144" mass="16227">MSKTLNRQNNVNKHLKNLAKLPLLVKPIPSDTLYLNLSSTTHAISSVLVREEDGAQTPIYYVSKILNGAKCRYPPIERMALALVTTGRKLRLYFLSYPIGVKTNTPLKHVLGKPEEQPRKRFPKRDPGCSTWMDPPPYNGAEQA</sequence>
<dbReference type="SUPFAM" id="SSF56672">
    <property type="entry name" value="DNA/RNA polymerases"/>
    <property type="match status" value="1"/>
</dbReference>
<dbReference type="AlphaFoldDB" id="A0AAW2Q347"/>